<feature type="domain" description="Protein kinase" evidence="10">
    <location>
        <begin position="9"/>
        <end position="255"/>
    </location>
</feature>
<keyword evidence="6 7" id="KW-0067">ATP-binding</keyword>
<dbReference type="EC" id="2.7.11.1" evidence="1"/>
<dbReference type="EMBL" id="VDFR01000071">
    <property type="protein sequence ID" value="TNC44935.1"/>
    <property type="molecule type" value="Genomic_DNA"/>
</dbReference>
<evidence type="ECO:0000313" key="11">
    <source>
        <dbReference type="EMBL" id="TNC31204.1"/>
    </source>
</evidence>
<dbReference type="GO" id="GO:0004674">
    <property type="term" value="F:protein serine/threonine kinase activity"/>
    <property type="evidence" value="ECO:0007669"/>
    <property type="project" value="UniProtKB-KW"/>
</dbReference>
<dbReference type="EMBL" id="VDFR01000206">
    <property type="protein sequence ID" value="TNC31204.1"/>
    <property type="molecule type" value="Genomic_DNA"/>
</dbReference>
<dbReference type="InterPro" id="IPR008271">
    <property type="entry name" value="Ser/Thr_kinase_AS"/>
</dbReference>
<dbReference type="InterPro" id="IPR011009">
    <property type="entry name" value="Kinase-like_dom_sf"/>
</dbReference>
<name>A0A5C4MKI5_9ACTN</name>
<evidence type="ECO:0000256" key="6">
    <source>
        <dbReference type="ARBA" id="ARBA00022840"/>
    </source>
</evidence>
<dbReference type="InterPro" id="IPR017441">
    <property type="entry name" value="Protein_kinase_ATP_BS"/>
</dbReference>
<dbReference type="PANTHER" id="PTHR43289">
    <property type="entry name" value="MITOGEN-ACTIVATED PROTEIN KINASE KINASE KINASE 20-RELATED"/>
    <property type="match status" value="1"/>
</dbReference>
<dbReference type="AlphaFoldDB" id="A0A5C4MKI5"/>
<protein>
    <recommendedName>
        <fullName evidence="1">non-specific serine/threonine protein kinase</fullName>
        <ecNumber evidence="1">2.7.11.1</ecNumber>
    </recommendedName>
</protein>
<evidence type="ECO:0000256" key="9">
    <source>
        <dbReference type="SAM" id="Phobius"/>
    </source>
</evidence>
<dbReference type="PROSITE" id="PS00108">
    <property type="entry name" value="PROTEIN_KINASE_ST"/>
    <property type="match status" value="1"/>
</dbReference>
<keyword evidence="9" id="KW-1133">Transmembrane helix</keyword>
<evidence type="ECO:0000259" key="10">
    <source>
        <dbReference type="PROSITE" id="PS50011"/>
    </source>
</evidence>
<dbReference type="CDD" id="cd14014">
    <property type="entry name" value="STKc_PknB_like"/>
    <property type="match status" value="1"/>
</dbReference>
<evidence type="ECO:0000256" key="5">
    <source>
        <dbReference type="ARBA" id="ARBA00022777"/>
    </source>
</evidence>
<organism evidence="12 13">
    <name type="scientific">Mumia zhuanghuii</name>
    <dbReference type="NCBI Taxonomy" id="2585211"/>
    <lineage>
        <taxon>Bacteria</taxon>
        <taxon>Bacillati</taxon>
        <taxon>Actinomycetota</taxon>
        <taxon>Actinomycetes</taxon>
        <taxon>Propionibacteriales</taxon>
        <taxon>Nocardioidaceae</taxon>
        <taxon>Mumia</taxon>
    </lineage>
</organism>
<dbReference type="SMART" id="SM00220">
    <property type="entry name" value="S_TKc"/>
    <property type="match status" value="1"/>
</dbReference>
<keyword evidence="2 12" id="KW-0723">Serine/threonine-protein kinase</keyword>
<dbReference type="Gene3D" id="1.10.510.10">
    <property type="entry name" value="Transferase(Phosphotransferase) domain 1"/>
    <property type="match status" value="1"/>
</dbReference>
<dbReference type="OrthoDB" id="9762169at2"/>
<feature type="region of interest" description="Disordered" evidence="8">
    <location>
        <begin position="285"/>
        <end position="332"/>
    </location>
</feature>
<keyword evidence="5 12" id="KW-0418">Kinase</keyword>
<keyword evidence="4 7" id="KW-0547">Nucleotide-binding</keyword>
<evidence type="ECO:0000256" key="3">
    <source>
        <dbReference type="ARBA" id="ARBA00022679"/>
    </source>
</evidence>
<feature type="compositionally biased region" description="Pro residues" evidence="8">
    <location>
        <begin position="292"/>
        <end position="317"/>
    </location>
</feature>
<keyword evidence="9" id="KW-0812">Transmembrane</keyword>
<evidence type="ECO:0000256" key="4">
    <source>
        <dbReference type="ARBA" id="ARBA00022741"/>
    </source>
</evidence>
<dbReference type="Proteomes" id="UP000306740">
    <property type="component" value="Unassembled WGS sequence"/>
</dbReference>
<keyword evidence="3" id="KW-0808">Transferase</keyword>
<dbReference type="RefSeq" id="WP_139106241.1">
    <property type="nucleotide sequence ID" value="NZ_VDFR01000071.1"/>
</dbReference>
<dbReference type="PROSITE" id="PS50011">
    <property type="entry name" value="PROTEIN_KINASE_DOM"/>
    <property type="match status" value="1"/>
</dbReference>
<evidence type="ECO:0000313" key="12">
    <source>
        <dbReference type="EMBL" id="TNC44935.1"/>
    </source>
</evidence>
<comment type="caution">
    <text evidence="12">The sequence shown here is derived from an EMBL/GenBank/DDBJ whole genome shotgun (WGS) entry which is preliminary data.</text>
</comment>
<dbReference type="PROSITE" id="PS00107">
    <property type="entry name" value="PROTEIN_KINASE_ATP"/>
    <property type="match status" value="1"/>
</dbReference>
<sequence length="361" mass="38138">MGEVFAGRYELLEPIGAGGMGTVWLVHDRRDDELRAAKLVRQVDAALLLRFIRELSTRIEHPHTVVPRGWAGEDDTVLFTMDVVRGGSVHHLIEDFGALPPAWAACLLDQLLDALDAVHRAGIVHRDVKPANLLLEPTGRDRPYLRLSDFGVAVPMHEPRMTAPAVVLGTRGYRAPESAVGADPLPVQDLYGAGVVLAEMLTGERPEDGLALPPAPPSGVDRRLWELARAMADPDPGRRPATAAQAREMLRDTGLVPAPTAAPDDGGAQVEVFEHVHVPEVGTARAPRATPNLPPPAPAPAPPPAPLPSPSPAPSPSLAPSRGVAQPHATTRRPSPLTVIGLLSVGAGGLVIVLAILMLLG</sequence>
<evidence type="ECO:0000313" key="13">
    <source>
        <dbReference type="Proteomes" id="UP000306740"/>
    </source>
</evidence>
<dbReference type="GO" id="GO:0005524">
    <property type="term" value="F:ATP binding"/>
    <property type="evidence" value="ECO:0007669"/>
    <property type="project" value="UniProtKB-UniRule"/>
</dbReference>
<dbReference type="Pfam" id="PF00069">
    <property type="entry name" value="Pkinase"/>
    <property type="match status" value="1"/>
</dbReference>
<keyword evidence="9" id="KW-0472">Membrane</keyword>
<dbReference type="SUPFAM" id="SSF56112">
    <property type="entry name" value="Protein kinase-like (PK-like)"/>
    <property type="match status" value="1"/>
</dbReference>
<gene>
    <name evidence="12" type="ORF">FHE65_16040</name>
    <name evidence="11" type="ORF">FHE65_31460</name>
</gene>
<feature type="transmembrane region" description="Helical" evidence="9">
    <location>
        <begin position="337"/>
        <end position="360"/>
    </location>
</feature>
<dbReference type="InterPro" id="IPR000719">
    <property type="entry name" value="Prot_kinase_dom"/>
</dbReference>
<reference evidence="12 13" key="1">
    <citation type="submission" date="2019-05" db="EMBL/GenBank/DDBJ databases">
        <title>Mumia sp. nov., isolated from the intestinal contents of plateau pika (Ochotona curzoniae) in the Qinghai-Tibet plateau of China.</title>
        <authorList>
            <person name="Tian Z."/>
        </authorList>
    </citation>
    <scope>NUCLEOTIDE SEQUENCE [LARGE SCALE GENOMIC DNA]</scope>
    <source>
        <strain evidence="13">527</strain>
        <strain evidence="12">Z527</strain>
    </source>
</reference>
<proteinExistence type="predicted"/>
<dbReference type="PANTHER" id="PTHR43289:SF6">
    <property type="entry name" value="SERINE_THREONINE-PROTEIN KINASE NEKL-3"/>
    <property type="match status" value="1"/>
</dbReference>
<dbReference type="Gene3D" id="3.30.200.20">
    <property type="entry name" value="Phosphorylase Kinase, domain 1"/>
    <property type="match status" value="1"/>
</dbReference>
<evidence type="ECO:0000256" key="2">
    <source>
        <dbReference type="ARBA" id="ARBA00022527"/>
    </source>
</evidence>
<feature type="binding site" evidence="7">
    <location>
        <position position="38"/>
    </location>
    <ligand>
        <name>ATP</name>
        <dbReference type="ChEBI" id="CHEBI:30616"/>
    </ligand>
</feature>
<evidence type="ECO:0000256" key="7">
    <source>
        <dbReference type="PROSITE-ProRule" id="PRU10141"/>
    </source>
</evidence>
<accession>A0A5C4MKI5</accession>
<evidence type="ECO:0000256" key="1">
    <source>
        <dbReference type="ARBA" id="ARBA00012513"/>
    </source>
</evidence>
<evidence type="ECO:0000256" key="8">
    <source>
        <dbReference type="SAM" id="MobiDB-lite"/>
    </source>
</evidence>